<feature type="domain" description="PEP-utilising enzyme mobile" evidence="15">
    <location>
        <begin position="366"/>
        <end position="436"/>
    </location>
</feature>
<evidence type="ECO:0000256" key="5">
    <source>
        <dbReference type="ARBA" id="ARBA00011996"/>
    </source>
</evidence>
<dbReference type="InterPro" id="IPR015813">
    <property type="entry name" value="Pyrv/PenolPyrv_kinase-like_dom"/>
</dbReference>
<dbReference type="InterPro" id="IPR036637">
    <property type="entry name" value="Phosphohistidine_dom_sf"/>
</dbReference>
<name>A0A0G1SKA9_9BACT</name>
<dbReference type="Pfam" id="PF00391">
    <property type="entry name" value="PEP-utilizers"/>
    <property type="match status" value="1"/>
</dbReference>
<comment type="caution">
    <text evidence="18">The sequence shown here is derived from an EMBL/GenBank/DDBJ whole genome shotgun (WGS) entry which is preliminary data.</text>
</comment>
<keyword evidence="12" id="KW-0460">Magnesium</keyword>
<evidence type="ECO:0000256" key="9">
    <source>
        <dbReference type="ARBA" id="ARBA00022741"/>
    </source>
</evidence>
<dbReference type="Gene3D" id="3.30.470.20">
    <property type="entry name" value="ATP-grasp fold, B domain"/>
    <property type="match status" value="1"/>
</dbReference>
<dbReference type="GO" id="GO:0006094">
    <property type="term" value="P:gluconeogenesis"/>
    <property type="evidence" value="ECO:0007669"/>
    <property type="project" value="UniProtKB-UniPathway"/>
</dbReference>
<dbReference type="Proteomes" id="UP000034565">
    <property type="component" value="Unassembled WGS sequence"/>
</dbReference>
<dbReference type="InterPro" id="IPR006319">
    <property type="entry name" value="PEP_synth"/>
</dbReference>
<evidence type="ECO:0000313" key="18">
    <source>
        <dbReference type="EMBL" id="KKU69851.1"/>
    </source>
</evidence>
<evidence type="ECO:0000256" key="1">
    <source>
        <dbReference type="ARBA" id="ARBA00001946"/>
    </source>
</evidence>
<dbReference type="SUPFAM" id="SSF56059">
    <property type="entry name" value="Glutathione synthetase ATP-binding domain-like"/>
    <property type="match status" value="1"/>
</dbReference>
<keyword evidence="8" id="KW-0479">Metal-binding</keyword>
<evidence type="ECO:0000256" key="8">
    <source>
        <dbReference type="ARBA" id="ARBA00022723"/>
    </source>
</evidence>
<evidence type="ECO:0000259" key="17">
    <source>
        <dbReference type="Pfam" id="PF02896"/>
    </source>
</evidence>
<keyword evidence="11" id="KW-0067">ATP-binding</keyword>
<dbReference type="FunFam" id="3.30.1490.20:FF:000010">
    <property type="entry name" value="Phosphoenolpyruvate synthase"/>
    <property type="match status" value="1"/>
</dbReference>
<evidence type="ECO:0000256" key="7">
    <source>
        <dbReference type="ARBA" id="ARBA00022679"/>
    </source>
</evidence>
<evidence type="ECO:0000256" key="14">
    <source>
        <dbReference type="ARBA" id="ARBA00047700"/>
    </source>
</evidence>
<evidence type="ECO:0000256" key="13">
    <source>
        <dbReference type="ARBA" id="ARBA00033470"/>
    </source>
</evidence>
<dbReference type="SUPFAM" id="SSF51621">
    <property type="entry name" value="Phosphoenolpyruvate/pyruvate domain"/>
    <property type="match status" value="1"/>
</dbReference>
<dbReference type="PANTHER" id="PTHR43030">
    <property type="entry name" value="PHOSPHOENOLPYRUVATE SYNTHASE"/>
    <property type="match status" value="1"/>
</dbReference>
<evidence type="ECO:0000259" key="16">
    <source>
        <dbReference type="Pfam" id="PF01326"/>
    </source>
</evidence>
<dbReference type="SUPFAM" id="SSF52009">
    <property type="entry name" value="Phosphohistidine domain"/>
    <property type="match status" value="1"/>
</dbReference>
<proteinExistence type="inferred from homology"/>
<evidence type="ECO:0000256" key="10">
    <source>
        <dbReference type="ARBA" id="ARBA00022777"/>
    </source>
</evidence>
<evidence type="ECO:0000256" key="12">
    <source>
        <dbReference type="ARBA" id="ARBA00022842"/>
    </source>
</evidence>
<keyword evidence="10" id="KW-0418">Kinase</keyword>
<dbReference type="PROSITE" id="PS00370">
    <property type="entry name" value="PEP_ENZYMES_PHOS_SITE"/>
    <property type="match status" value="1"/>
</dbReference>
<reference evidence="18 19" key="1">
    <citation type="journal article" date="2015" name="Nature">
        <title>rRNA introns, odd ribosomes, and small enigmatic genomes across a large radiation of phyla.</title>
        <authorList>
            <person name="Brown C.T."/>
            <person name="Hug L.A."/>
            <person name="Thomas B.C."/>
            <person name="Sharon I."/>
            <person name="Castelle C.J."/>
            <person name="Singh A."/>
            <person name="Wilkins M.J."/>
            <person name="Williams K.H."/>
            <person name="Banfield J.F."/>
        </authorList>
    </citation>
    <scope>NUCLEOTIDE SEQUENCE [LARGE SCALE GENOMIC DNA]</scope>
</reference>
<dbReference type="Gene3D" id="3.20.20.60">
    <property type="entry name" value="Phosphoenolpyruvate-binding domains"/>
    <property type="match status" value="1"/>
</dbReference>
<feature type="domain" description="Pyruvate phosphate dikinase AMP/ATP-binding" evidence="16">
    <location>
        <begin position="17"/>
        <end position="319"/>
    </location>
</feature>
<dbReference type="InterPro" id="IPR040442">
    <property type="entry name" value="Pyrv_kinase-like_dom_sf"/>
</dbReference>
<comment type="pathway">
    <text evidence="3">Carbohydrate biosynthesis; gluconeogenesis.</text>
</comment>
<dbReference type="EC" id="2.7.9.2" evidence="5"/>
<evidence type="ECO:0000256" key="2">
    <source>
        <dbReference type="ARBA" id="ARBA00002988"/>
    </source>
</evidence>
<dbReference type="EMBL" id="LCOA01000008">
    <property type="protein sequence ID" value="KKU69851.1"/>
    <property type="molecule type" value="Genomic_DNA"/>
</dbReference>
<gene>
    <name evidence="18" type="ORF">UX92_C0008G0019</name>
</gene>
<keyword evidence="18" id="KW-0670">Pyruvate</keyword>
<dbReference type="PANTHER" id="PTHR43030:SF1">
    <property type="entry name" value="PHOSPHOENOLPYRUVATE SYNTHASE"/>
    <property type="match status" value="1"/>
</dbReference>
<dbReference type="UniPathway" id="UPA00138"/>
<dbReference type="GO" id="GO:0046872">
    <property type="term" value="F:metal ion binding"/>
    <property type="evidence" value="ECO:0007669"/>
    <property type="project" value="UniProtKB-KW"/>
</dbReference>
<comment type="similarity">
    <text evidence="4">Belongs to the PEP-utilizing enzyme family.</text>
</comment>
<dbReference type="InterPro" id="IPR008279">
    <property type="entry name" value="PEP-util_enz_mobile_dom"/>
</dbReference>
<evidence type="ECO:0000256" key="6">
    <source>
        <dbReference type="ARBA" id="ARBA00021623"/>
    </source>
</evidence>
<dbReference type="GO" id="GO:0008986">
    <property type="term" value="F:pyruvate, water dikinase activity"/>
    <property type="evidence" value="ECO:0007669"/>
    <property type="project" value="UniProtKB-EC"/>
</dbReference>
<comment type="function">
    <text evidence="2">Catalyzes the phosphorylation of pyruvate to phosphoenolpyruvate.</text>
</comment>
<dbReference type="InterPro" id="IPR018274">
    <property type="entry name" value="PEP_util_AS"/>
</dbReference>
<dbReference type="Gene3D" id="3.30.1490.20">
    <property type="entry name" value="ATP-grasp fold, A domain"/>
    <property type="match status" value="1"/>
</dbReference>
<protein>
    <recommendedName>
        <fullName evidence="6">Phosphoenolpyruvate synthase</fullName>
        <ecNumber evidence="5">2.7.9.2</ecNumber>
    </recommendedName>
    <alternativeName>
        <fullName evidence="13">Pyruvate, water dikinase</fullName>
    </alternativeName>
</protein>
<keyword evidence="7" id="KW-0808">Transferase</keyword>
<dbReference type="PATRIC" id="fig|1618354.3.peg.333"/>
<organism evidence="18 19">
    <name type="scientific">Candidatus Amesbacteria bacterium GW2011_GWA1_47_20</name>
    <dbReference type="NCBI Taxonomy" id="1618354"/>
    <lineage>
        <taxon>Bacteria</taxon>
        <taxon>Candidatus Amesiibacteriota</taxon>
    </lineage>
</organism>
<evidence type="ECO:0000256" key="3">
    <source>
        <dbReference type="ARBA" id="ARBA00004742"/>
    </source>
</evidence>
<evidence type="ECO:0000313" key="19">
    <source>
        <dbReference type="Proteomes" id="UP000034565"/>
    </source>
</evidence>
<dbReference type="GO" id="GO:0005524">
    <property type="term" value="F:ATP binding"/>
    <property type="evidence" value="ECO:0007669"/>
    <property type="project" value="UniProtKB-KW"/>
</dbReference>
<dbReference type="Pfam" id="PF01326">
    <property type="entry name" value="PPDK_N"/>
    <property type="match status" value="1"/>
</dbReference>
<keyword evidence="9" id="KW-0547">Nucleotide-binding</keyword>
<accession>A0A0G1SKA9</accession>
<dbReference type="AlphaFoldDB" id="A0A0G1SKA9"/>
<dbReference type="InterPro" id="IPR002192">
    <property type="entry name" value="PPDK_AMP/ATP-bd"/>
</dbReference>
<comment type="catalytic activity">
    <reaction evidence="14">
        <text>pyruvate + ATP + H2O = phosphoenolpyruvate + AMP + phosphate + 2 H(+)</text>
        <dbReference type="Rhea" id="RHEA:11364"/>
        <dbReference type="ChEBI" id="CHEBI:15361"/>
        <dbReference type="ChEBI" id="CHEBI:15377"/>
        <dbReference type="ChEBI" id="CHEBI:15378"/>
        <dbReference type="ChEBI" id="CHEBI:30616"/>
        <dbReference type="ChEBI" id="CHEBI:43474"/>
        <dbReference type="ChEBI" id="CHEBI:58702"/>
        <dbReference type="ChEBI" id="CHEBI:456215"/>
        <dbReference type="EC" id="2.7.9.2"/>
    </reaction>
</comment>
<dbReference type="InterPro" id="IPR013815">
    <property type="entry name" value="ATP_grasp_subdomain_1"/>
</dbReference>
<comment type="cofactor">
    <cofactor evidence="1">
        <name>Mg(2+)</name>
        <dbReference type="ChEBI" id="CHEBI:18420"/>
    </cofactor>
</comment>
<sequence>MSYIKWFKDLSKEDIAIAGGKGANLGELTQAGIPVPPGFVVLSSAYYKFLEDNKLRPQIHRILSTCDVLDPAQLEPAAKKIQRFMAAALVPAEVAQEIFTSYAKIGSKTAVAVRSSATAEDLPEASFAGQQESYLNIIGDANVVAKVKACWMSLFGARSIFYRAQQKFDHFKVGIAVPVQTMIQSDISGIIFTVDPITGDRDKLVIEAIWGLGDYVVQGVVTPDHFSVSRSTGQIVDKNIATQDIMEIRNRQGVKQVNVPNRLRSVQKISDSLVLKLADYAQKIHQHYFFPQDIEWAIAKGKIYFVQSRPITTLNDKRTGSLLVRSDTQKERPFSPPILKGAPASPGIVSGPVKIILDIKNIDQVKKGDIMVTDMTTPDFVPAMKRAAGIITNRGGLTSHAAIVSRELGVPCVVGTTVATHTLKDGQIVTLNGSTGEVFKGALHLPSIQLQDPKLIAEKRQEEFISKLTDGLVTFCKAFSPRPVVYRTTDFKTNEYRSLKGGQLYEPEESNPMLGFRGAYRYITHPEVFELELEAIKRVRNRHKLTNLNLMIPFVHTPEELLEIKKQVTASGLVRSASFKFWMMVEIPSNVILLDEFIDVGIDGVSIGSNDLTMLIMGVDRDNSEVASVFDERNPAVMWALEKTIKTCLKKGITCGICGQAPSLYPDLVAKLVSWGISSISVNPDAIARTRELIYNSELRYVSQA</sequence>
<dbReference type="Gene3D" id="3.50.30.10">
    <property type="entry name" value="Phosphohistidine domain"/>
    <property type="match status" value="1"/>
</dbReference>
<evidence type="ECO:0000259" key="15">
    <source>
        <dbReference type="Pfam" id="PF00391"/>
    </source>
</evidence>
<dbReference type="InterPro" id="IPR000121">
    <property type="entry name" value="PEP_util_C"/>
</dbReference>
<evidence type="ECO:0000256" key="4">
    <source>
        <dbReference type="ARBA" id="ARBA00007837"/>
    </source>
</evidence>
<feature type="domain" description="PEP-utilising enzyme C-terminal" evidence="17">
    <location>
        <begin position="463"/>
        <end position="697"/>
    </location>
</feature>
<dbReference type="Pfam" id="PF02896">
    <property type="entry name" value="PEP-utilizers_C"/>
    <property type="match status" value="1"/>
</dbReference>
<evidence type="ECO:0000256" key="11">
    <source>
        <dbReference type="ARBA" id="ARBA00022840"/>
    </source>
</evidence>